<dbReference type="Proteomes" id="UP000476332">
    <property type="component" value="Unassembled WGS sequence"/>
</dbReference>
<accession>A0A6L9MKW7</accession>
<evidence type="ECO:0000313" key="1">
    <source>
        <dbReference type="EMBL" id="NDV88489.1"/>
    </source>
</evidence>
<sequence length="64" mass="7070">MTAVFPDPDDAIVPMIRRLREAAEENLQRAEGEAEENVWGLCLGAALANDAADLFEALLEKRSR</sequence>
<protein>
    <submittedName>
        <fullName evidence="1">Uncharacterized protein</fullName>
    </submittedName>
</protein>
<evidence type="ECO:0000313" key="2">
    <source>
        <dbReference type="Proteomes" id="UP000476332"/>
    </source>
</evidence>
<reference evidence="1 2" key="1">
    <citation type="submission" date="2020-01" db="EMBL/GenBank/DDBJ databases">
        <title>Genomes of bacteria type strains.</title>
        <authorList>
            <person name="Chen J."/>
            <person name="Zhu S."/>
            <person name="Chen J."/>
        </authorList>
    </citation>
    <scope>NUCLEOTIDE SEQUENCE [LARGE SCALE GENOMIC DNA]</scope>
    <source>
        <strain evidence="1 2">KCTC 52919</strain>
    </source>
</reference>
<proteinExistence type="predicted"/>
<dbReference type="EMBL" id="JAAAMJ010000016">
    <property type="protein sequence ID" value="NDV88489.1"/>
    <property type="molecule type" value="Genomic_DNA"/>
</dbReference>
<comment type="caution">
    <text evidence="1">The sequence shown here is derived from an EMBL/GenBank/DDBJ whole genome shotgun (WGS) entry which is preliminary data.</text>
</comment>
<name>A0A6L9MKW7_9HYPH</name>
<keyword evidence="2" id="KW-1185">Reference proteome</keyword>
<organism evidence="1 2">
    <name type="scientific">Aurantimonas aggregata</name>
    <dbReference type="NCBI Taxonomy" id="2047720"/>
    <lineage>
        <taxon>Bacteria</taxon>
        <taxon>Pseudomonadati</taxon>
        <taxon>Pseudomonadota</taxon>
        <taxon>Alphaproteobacteria</taxon>
        <taxon>Hyphomicrobiales</taxon>
        <taxon>Aurantimonadaceae</taxon>
        <taxon>Aurantimonas</taxon>
    </lineage>
</organism>
<gene>
    <name evidence="1" type="ORF">GTW51_17445</name>
</gene>
<dbReference type="AlphaFoldDB" id="A0A6L9MKW7"/>
<dbReference type="RefSeq" id="WP_163045330.1">
    <property type="nucleotide sequence ID" value="NZ_JAAAMJ010000016.1"/>
</dbReference>